<evidence type="ECO:0000256" key="1">
    <source>
        <dbReference type="ARBA" id="ARBA00006878"/>
    </source>
</evidence>
<comment type="caution">
    <text evidence="10">The sequence shown here is derived from an EMBL/GenBank/DDBJ whole genome shotgun (WGS) entry which is preliminary data.</text>
</comment>
<keyword evidence="5 7" id="KW-0067">ATP-binding</keyword>
<dbReference type="GO" id="GO:0016887">
    <property type="term" value="F:ATP hydrolysis activity"/>
    <property type="evidence" value="ECO:0007669"/>
    <property type="project" value="InterPro"/>
</dbReference>
<dbReference type="GO" id="GO:0003689">
    <property type="term" value="F:DNA clamp loader activity"/>
    <property type="evidence" value="ECO:0007669"/>
    <property type="project" value="UniProtKB-UniRule"/>
</dbReference>
<evidence type="ECO:0000256" key="5">
    <source>
        <dbReference type="ARBA" id="ARBA00022840"/>
    </source>
</evidence>
<dbReference type="SUPFAM" id="SSF52540">
    <property type="entry name" value="P-loop containing nucleoside triphosphate hydrolases"/>
    <property type="match status" value="1"/>
</dbReference>
<dbReference type="InterPro" id="IPR023935">
    <property type="entry name" value="Rep_factor-C_lsu"/>
</dbReference>
<evidence type="ECO:0000256" key="7">
    <source>
        <dbReference type="HAMAP-Rule" id="MF_01508"/>
    </source>
</evidence>
<dbReference type="Pfam" id="PF21960">
    <property type="entry name" value="RCF1-5-like_lid"/>
    <property type="match status" value="1"/>
</dbReference>
<dbReference type="CDD" id="cd00009">
    <property type="entry name" value="AAA"/>
    <property type="match status" value="1"/>
</dbReference>
<dbReference type="GO" id="GO:0006260">
    <property type="term" value="P:DNA replication"/>
    <property type="evidence" value="ECO:0007669"/>
    <property type="project" value="UniProtKB-UniRule"/>
</dbReference>
<dbReference type="NCBIfam" id="NF003229">
    <property type="entry name" value="PRK04195.1-5"/>
    <property type="match status" value="1"/>
</dbReference>
<keyword evidence="4 7" id="KW-0547">Nucleotide-binding</keyword>
<evidence type="ECO:0000256" key="2">
    <source>
        <dbReference type="ARBA" id="ARBA00014793"/>
    </source>
</evidence>
<dbReference type="GO" id="GO:0005524">
    <property type="term" value="F:ATP binding"/>
    <property type="evidence" value="ECO:0007669"/>
    <property type="project" value="UniProtKB-UniRule"/>
</dbReference>
<gene>
    <name evidence="7" type="primary">rfcL</name>
    <name evidence="10" type="ORF">EYH50_02750</name>
</gene>
<accession>A0A832ZT19</accession>
<comment type="function">
    <text evidence="7">Part of the RFC clamp loader complex which loads the PCNA sliding clamp onto DNA.</text>
</comment>
<feature type="binding site" evidence="7">
    <location>
        <begin position="52"/>
        <end position="59"/>
    </location>
    <ligand>
        <name>ATP</name>
        <dbReference type="ChEBI" id="CHEBI:30616"/>
    </ligand>
</feature>
<dbReference type="PANTHER" id="PTHR23389">
    <property type="entry name" value="CHROMOSOME TRANSMISSION FIDELITY FACTOR 18"/>
    <property type="match status" value="1"/>
</dbReference>
<evidence type="ECO:0000256" key="8">
    <source>
        <dbReference type="SAM" id="MobiDB-lite"/>
    </source>
</evidence>
<dbReference type="PANTHER" id="PTHR23389:SF6">
    <property type="entry name" value="REPLICATION FACTOR C SUBUNIT 1"/>
    <property type="match status" value="1"/>
</dbReference>
<feature type="region of interest" description="Disordered" evidence="8">
    <location>
        <begin position="439"/>
        <end position="492"/>
    </location>
</feature>
<feature type="compositionally biased region" description="Basic residues" evidence="8">
    <location>
        <begin position="465"/>
        <end position="483"/>
    </location>
</feature>
<proteinExistence type="inferred from homology"/>
<evidence type="ECO:0000256" key="4">
    <source>
        <dbReference type="ARBA" id="ARBA00022741"/>
    </source>
</evidence>
<evidence type="ECO:0000259" key="9">
    <source>
        <dbReference type="SMART" id="SM00382"/>
    </source>
</evidence>
<dbReference type="InterPro" id="IPR003593">
    <property type="entry name" value="AAA+_ATPase"/>
</dbReference>
<dbReference type="Gene3D" id="1.10.8.60">
    <property type="match status" value="1"/>
</dbReference>
<dbReference type="SMART" id="SM00382">
    <property type="entry name" value="AAA"/>
    <property type="match status" value="1"/>
</dbReference>
<evidence type="ECO:0000256" key="6">
    <source>
        <dbReference type="ARBA" id="ARBA00032141"/>
    </source>
</evidence>
<evidence type="ECO:0000313" key="10">
    <source>
        <dbReference type="EMBL" id="HIQ23948.1"/>
    </source>
</evidence>
<name>A0A832ZT19_9CREN</name>
<reference evidence="10" key="1">
    <citation type="journal article" date="2020" name="ISME J.">
        <title>Gammaproteobacteria mediating utilization of methyl-, sulfur- and petroleum organic compounds in deep ocean hydrothermal plumes.</title>
        <authorList>
            <person name="Zhou Z."/>
            <person name="Liu Y."/>
            <person name="Pan J."/>
            <person name="Cron B.R."/>
            <person name="Toner B.M."/>
            <person name="Anantharaman K."/>
            <person name="Breier J.A."/>
            <person name="Dick G.J."/>
            <person name="Li M."/>
        </authorList>
    </citation>
    <scope>NUCLEOTIDE SEQUENCE</scope>
    <source>
        <strain evidence="10">SZUA-1523</strain>
    </source>
</reference>
<dbReference type="Gene3D" id="3.40.50.300">
    <property type="entry name" value="P-loop containing nucleotide triphosphate hydrolases"/>
    <property type="match status" value="1"/>
</dbReference>
<comment type="similarity">
    <text evidence="1 7">Belongs to the activator 1 small subunits family. RfcL subfamily.</text>
</comment>
<evidence type="ECO:0000256" key="3">
    <source>
        <dbReference type="ARBA" id="ARBA00022705"/>
    </source>
</evidence>
<sequence>MATKNLPWIIKYRPRRIDEVVDQEQAKEKFLPWLRQWLQGRPPEKKAALLYGPAGVGKTSLVEAAAHEYGLEIIEMNASDFRRREDIERIAKIAATQYSLFGRKRIILLDEVDGISGTADKGGLDAILDLINATRYPIVMTANDPWDQKLRPLREAALMIPFNRLSERYVVQTLKRICVAEKIECEDAALKLIAQRSEGDLRSAINDLQAIAEGYGRVTVDIVKGVLASRDRQYSPWEMLRHLFMAKYAWQAKRAVTHADLDYITMLQWINENIAVQYSDPEDIWRAHESLARADIFMGRIMRSQSWDLLSYVFDLAGPGVALARKKSKFKWAKYQFPQKILLLARTKETREIRDAIAEVIAKRLHVSRTRAKSEVLPLLSVIFRERPDYAARLAIGYNLTDSMVKYLAGPMYNQVKEHINMLLLRLEKPSTAATIMPASSASGKHKQATLPTSSRASSSSTSTSRRRSSTGRRSSSRRRRKGGGTQTTLPL</sequence>
<dbReference type="HAMAP" id="MF_01508">
    <property type="entry name" value="RfcL"/>
    <property type="match status" value="1"/>
</dbReference>
<dbReference type="CDD" id="cd18140">
    <property type="entry name" value="HLD_clamp_RFC"/>
    <property type="match status" value="1"/>
</dbReference>
<dbReference type="InterPro" id="IPR003959">
    <property type="entry name" value="ATPase_AAA_core"/>
</dbReference>
<dbReference type="AlphaFoldDB" id="A0A832ZT19"/>
<dbReference type="EMBL" id="DQVR01000060">
    <property type="protein sequence ID" value="HIQ23948.1"/>
    <property type="molecule type" value="Genomic_DNA"/>
</dbReference>
<protein>
    <recommendedName>
        <fullName evidence="2 7">Replication factor C large subunit</fullName>
        <shortName evidence="7">RFC large subunit</shortName>
    </recommendedName>
    <alternativeName>
        <fullName evidence="6 7">Clamp loader large subunit</fullName>
    </alternativeName>
</protein>
<dbReference type="InterPro" id="IPR047854">
    <property type="entry name" value="RFC_lid"/>
</dbReference>
<feature type="compositionally biased region" description="Low complexity" evidence="8">
    <location>
        <begin position="453"/>
        <end position="464"/>
    </location>
</feature>
<dbReference type="Pfam" id="PF00004">
    <property type="entry name" value="AAA"/>
    <property type="match status" value="1"/>
</dbReference>
<keyword evidence="3 7" id="KW-0235">DNA replication</keyword>
<comment type="subunit">
    <text evidence="7">Heteromultimer composed of small subunits (RfcS) and large subunits (RfcL).</text>
</comment>
<dbReference type="InterPro" id="IPR027417">
    <property type="entry name" value="P-loop_NTPase"/>
</dbReference>
<evidence type="ECO:0000313" key="11">
    <source>
        <dbReference type="Proteomes" id="UP000600071"/>
    </source>
</evidence>
<dbReference type="Proteomes" id="UP000600071">
    <property type="component" value="Unassembled WGS sequence"/>
</dbReference>
<organism evidence="10 11">
    <name type="scientific">Pyrodictium delaneyi</name>
    <dbReference type="NCBI Taxonomy" id="1273541"/>
    <lineage>
        <taxon>Archaea</taxon>
        <taxon>Thermoproteota</taxon>
        <taxon>Thermoprotei</taxon>
        <taxon>Desulfurococcales</taxon>
        <taxon>Pyrodictiaceae</taxon>
        <taxon>Pyrodictium</taxon>
    </lineage>
</organism>
<feature type="domain" description="AAA+ ATPase" evidence="9">
    <location>
        <begin position="44"/>
        <end position="175"/>
    </location>
</feature>